<reference evidence="10" key="1">
    <citation type="journal article" date="2020" name="mSystems">
        <title>Genome- and Community-Level Interaction Insights into Carbon Utilization and Element Cycling Functions of Hydrothermarchaeota in Hydrothermal Sediment.</title>
        <authorList>
            <person name="Zhou Z."/>
            <person name="Liu Y."/>
            <person name="Xu W."/>
            <person name="Pan J."/>
            <person name="Luo Z.H."/>
            <person name="Li M."/>
        </authorList>
    </citation>
    <scope>NUCLEOTIDE SEQUENCE [LARGE SCALE GENOMIC DNA]</scope>
    <source>
        <strain evidence="10">SpSt-1233</strain>
    </source>
</reference>
<dbReference type="PROSITE" id="PS50005">
    <property type="entry name" value="TPR"/>
    <property type="match status" value="1"/>
</dbReference>
<comment type="caution">
    <text evidence="10">The sequence shown here is derived from an EMBL/GenBank/DDBJ whole genome shotgun (WGS) entry which is preliminary data.</text>
</comment>
<dbReference type="InterPro" id="IPR019734">
    <property type="entry name" value="TPR_rpt"/>
</dbReference>
<dbReference type="InterPro" id="IPR011009">
    <property type="entry name" value="Kinase-like_dom_sf"/>
</dbReference>
<dbReference type="AlphaFoldDB" id="A0A7V2AV89"/>
<evidence type="ECO:0000256" key="6">
    <source>
        <dbReference type="ARBA" id="ARBA00022840"/>
    </source>
</evidence>
<dbReference type="Gene3D" id="1.25.40.10">
    <property type="entry name" value="Tetratricopeptide repeat domain"/>
    <property type="match status" value="2"/>
</dbReference>
<evidence type="ECO:0000256" key="7">
    <source>
        <dbReference type="PROSITE-ProRule" id="PRU00339"/>
    </source>
</evidence>
<keyword evidence="3" id="KW-0808">Transferase</keyword>
<evidence type="ECO:0000259" key="9">
    <source>
        <dbReference type="PROSITE" id="PS50011"/>
    </source>
</evidence>
<feature type="domain" description="Protein kinase" evidence="9">
    <location>
        <begin position="1"/>
        <end position="198"/>
    </location>
</feature>
<evidence type="ECO:0000256" key="4">
    <source>
        <dbReference type="ARBA" id="ARBA00022741"/>
    </source>
</evidence>
<dbReference type="PROSITE" id="PS00108">
    <property type="entry name" value="PROTEIN_KINASE_ST"/>
    <property type="match status" value="1"/>
</dbReference>
<dbReference type="PANTHER" id="PTHR43289">
    <property type="entry name" value="MITOGEN-ACTIVATED PROTEIN KINASE KINASE KINASE 20-RELATED"/>
    <property type="match status" value="1"/>
</dbReference>
<dbReference type="InterPro" id="IPR000719">
    <property type="entry name" value="Prot_kinase_dom"/>
</dbReference>
<evidence type="ECO:0000256" key="3">
    <source>
        <dbReference type="ARBA" id="ARBA00022679"/>
    </source>
</evidence>
<name>A0A7V2AV89_UNCEI</name>
<evidence type="ECO:0000256" key="1">
    <source>
        <dbReference type="ARBA" id="ARBA00012513"/>
    </source>
</evidence>
<dbReference type="GO" id="GO:0004674">
    <property type="term" value="F:protein serine/threonine kinase activity"/>
    <property type="evidence" value="ECO:0007669"/>
    <property type="project" value="UniProtKB-KW"/>
</dbReference>
<evidence type="ECO:0000256" key="8">
    <source>
        <dbReference type="SAM" id="Phobius"/>
    </source>
</evidence>
<dbReference type="PROSITE" id="PS50011">
    <property type="entry name" value="PROTEIN_KINASE_DOM"/>
    <property type="match status" value="1"/>
</dbReference>
<dbReference type="Proteomes" id="UP000886069">
    <property type="component" value="Unassembled WGS sequence"/>
</dbReference>
<keyword evidence="5" id="KW-0418">Kinase</keyword>
<dbReference type="Gene3D" id="3.40.50.10610">
    <property type="entry name" value="ABC-type transport auxiliary lipoprotein component"/>
    <property type="match status" value="1"/>
</dbReference>
<keyword evidence="6" id="KW-0067">ATP-binding</keyword>
<keyword evidence="7" id="KW-0802">TPR repeat</keyword>
<evidence type="ECO:0000256" key="5">
    <source>
        <dbReference type="ARBA" id="ARBA00022777"/>
    </source>
</evidence>
<proteinExistence type="predicted"/>
<keyword evidence="2" id="KW-0723">Serine/threonine-protein kinase</keyword>
<protein>
    <recommendedName>
        <fullName evidence="1">non-specific serine/threonine protein kinase</fullName>
        <ecNumber evidence="1">2.7.11.1</ecNumber>
    </recommendedName>
</protein>
<dbReference type="GO" id="GO:0005524">
    <property type="term" value="F:ATP binding"/>
    <property type="evidence" value="ECO:0007669"/>
    <property type="project" value="UniProtKB-KW"/>
</dbReference>
<dbReference type="SUPFAM" id="SSF48452">
    <property type="entry name" value="TPR-like"/>
    <property type="match status" value="1"/>
</dbReference>
<accession>A0A7V2AV89</accession>
<keyword evidence="8" id="KW-0812">Transmembrane</keyword>
<dbReference type="EC" id="2.7.11.1" evidence="1"/>
<dbReference type="SMART" id="SM00220">
    <property type="entry name" value="S_TKc"/>
    <property type="match status" value="1"/>
</dbReference>
<dbReference type="SMART" id="SM00028">
    <property type="entry name" value="TPR"/>
    <property type="match status" value="2"/>
</dbReference>
<feature type="non-terminal residue" evidence="10">
    <location>
        <position position="1"/>
    </location>
</feature>
<feature type="transmembrane region" description="Helical" evidence="8">
    <location>
        <begin position="221"/>
        <end position="243"/>
    </location>
</feature>
<evidence type="ECO:0000313" key="10">
    <source>
        <dbReference type="EMBL" id="HER43903.1"/>
    </source>
</evidence>
<feature type="non-terminal residue" evidence="10">
    <location>
        <position position="672"/>
    </location>
</feature>
<dbReference type="Gene3D" id="1.10.510.10">
    <property type="entry name" value="Transferase(Phosphotransferase) domain 1"/>
    <property type="match status" value="1"/>
</dbReference>
<keyword evidence="4" id="KW-0547">Nucleotide-binding</keyword>
<dbReference type="PANTHER" id="PTHR43289:SF6">
    <property type="entry name" value="SERINE_THREONINE-PROTEIN KINASE NEKL-3"/>
    <property type="match status" value="1"/>
</dbReference>
<dbReference type="FunFam" id="1.10.510.10:FF:000021">
    <property type="entry name" value="Serine/threonine protein kinase"/>
    <property type="match status" value="1"/>
</dbReference>
<dbReference type="InterPro" id="IPR008271">
    <property type="entry name" value="Ser/Thr_kinase_AS"/>
</dbReference>
<evidence type="ECO:0000256" key="2">
    <source>
        <dbReference type="ARBA" id="ARBA00022527"/>
    </source>
</evidence>
<feature type="repeat" description="TPR" evidence="7">
    <location>
        <begin position="576"/>
        <end position="609"/>
    </location>
</feature>
<organism evidence="10">
    <name type="scientific">Eiseniibacteriota bacterium</name>
    <dbReference type="NCBI Taxonomy" id="2212470"/>
    <lineage>
        <taxon>Bacteria</taxon>
        <taxon>Candidatus Eiseniibacteriota</taxon>
    </lineage>
</organism>
<dbReference type="EMBL" id="DSEC01000392">
    <property type="protein sequence ID" value="HER43903.1"/>
    <property type="molecule type" value="Genomic_DNA"/>
</dbReference>
<keyword evidence="8" id="KW-1133">Transmembrane helix</keyword>
<keyword evidence="8" id="KW-0472">Membrane</keyword>
<dbReference type="SUPFAM" id="SSF56112">
    <property type="entry name" value="Protein kinase-like (PK-like)"/>
    <property type="match status" value="1"/>
</dbReference>
<dbReference type="CDD" id="cd14014">
    <property type="entry name" value="STKc_PknB_like"/>
    <property type="match status" value="1"/>
</dbReference>
<gene>
    <name evidence="10" type="ORF">ENO08_05535</name>
</gene>
<dbReference type="Pfam" id="PF00069">
    <property type="entry name" value="Pkinase"/>
    <property type="match status" value="1"/>
</dbReference>
<dbReference type="InterPro" id="IPR011990">
    <property type="entry name" value="TPR-like_helical_dom_sf"/>
</dbReference>
<sequence length="672" mass="74121">IYEIDETADGETFIAMACYDGETLRDRIDKGRLSVNEAHGIARQIAAGLERAHESGIVHRDIKPSNIIITERGEVKIIDFGLAKLVGSTRLTMAGSLLGTAAYMSPEQATGREVDHRSDIFSLGVLLYEMLSGERPFRGEHEAALLYEIVHEDPAPLTNLDPSIDPEIGRILHKAMAKRPEDRYGSVGELIEDLDSVIGGGTAAIAGAAVGKVRRGGRRKVAPAAWIVAALAVAAAVILYLLLSDGGAIDSIAVLPLENLSKDEGEEYFVSGMTDELISRLARVGGLTVISRTSTMRYRGTAKPLPEIARELGVEAVLNGSVLRVGDRVRIAVELIHAGTDRSMWAESYERDIGDVLRLQSEVAQDVARKIRTRLTDADEERLSAVPPVTAEAHEAYLKGRYYLNQRTPDALRTGLEYFESSVEKDSGFAPAYAGMADAYILLAGYSVQNPAVIYEKAREAAFRAIEIDERLAEAHASLAIVRWHYEWDFNGAEREFRQAIELNPNCAIAHHWYALYLTFSERFGEAIAEIRTAQSVDPVSLIVNAAVGLVYYYARFYNEALGQSLRTIEMDDRFFPAYTVLGRSYTKKGMFDEAIEAFETVIELSGRRSSALSLLAHPLAMSGRRAEAEALYEELKRRSEGEYISPFDLAVLTMALGGKKETLDWLERGYD</sequence>
<dbReference type="Pfam" id="PF13181">
    <property type="entry name" value="TPR_8"/>
    <property type="match status" value="1"/>
</dbReference>